<keyword evidence="5 8" id="KW-0472">Membrane</keyword>
<comment type="caution">
    <text evidence="9">The sequence shown here is derived from an EMBL/GenBank/DDBJ whole genome shotgun (WGS) entry which is preliminary data.</text>
</comment>
<proteinExistence type="predicted"/>
<evidence type="ECO:0000256" key="2">
    <source>
        <dbReference type="ARBA" id="ARBA00022475"/>
    </source>
</evidence>
<evidence type="ECO:0000256" key="7">
    <source>
        <dbReference type="ARBA" id="ARBA00023180"/>
    </source>
</evidence>
<accession>A0A9J6BCU2</accession>
<dbReference type="EMBL" id="JADBJN010000004">
    <property type="protein sequence ID" value="KAG5667697.1"/>
    <property type="molecule type" value="Genomic_DNA"/>
</dbReference>
<dbReference type="Gene3D" id="1.10.287.70">
    <property type="match status" value="1"/>
</dbReference>
<evidence type="ECO:0000256" key="5">
    <source>
        <dbReference type="ARBA" id="ARBA00023136"/>
    </source>
</evidence>
<gene>
    <name evidence="9" type="ORF">PVAND_015668</name>
</gene>
<dbReference type="InterPro" id="IPR052192">
    <property type="entry name" value="Insect_Ionotropic_Sensory_Rcpt"/>
</dbReference>
<keyword evidence="3 8" id="KW-0812">Transmembrane</keyword>
<evidence type="ECO:0000256" key="1">
    <source>
        <dbReference type="ARBA" id="ARBA00004651"/>
    </source>
</evidence>
<evidence type="ECO:0000256" key="3">
    <source>
        <dbReference type="ARBA" id="ARBA00022692"/>
    </source>
</evidence>
<comment type="subcellular location">
    <subcellularLocation>
        <location evidence="1">Cell membrane</location>
        <topology evidence="1">Multi-pass membrane protein</topology>
    </subcellularLocation>
</comment>
<dbReference type="AlphaFoldDB" id="A0A9J6BCU2"/>
<protein>
    <submittedName>
        <fullName evidence="9">Uncharacterized protein</fullName>
    </submittedName>
</protein>
<dbReference type="PANTHER" id="PTHR42643">
    <property type="entry name" value="IONOTROPIC RECEPTOR 20A-RELATED"/>
    <property type="match status" value="1"/>
</dbReference>
<dbReference type="GO" id="GO:0005886">
    <property type="term" value="C:plasma membrane"/>
    <property type="evidence" value="ECO:0007669"/>
    <property type="project" value="UniProtKB-SubCell"/>
</dbReference>
<evidence type="ECO:0000313" key="10">
    <source>
        <dbReference type="Proteomes" id="UP001107558"/>
    </source>
</evidence>
<keyword evidence="6" id="KW-0675">Receptor</keyword>
<keyword evidence="2" id="KW-1003">Cell membrane</keyword>
<dbReference type="OrthoDB" id="8050636at2759"/>
<evidence type="ECO:0000256" key="6">
    <source>
        <dbReference type="ARBA" id="ARBA00023170"/>
    </source>
</evidence>
<reference evidence="9" key="1">
    <citation type="submission" date="2021-03" db="EMBL/GenBank/DDBJ databases">
        <title>Chromosome level genome of the anhydrobiotic midge Polypedilum vanderplanki.</title>
        <authorList>
            <person name="Yoshida Y."/>
            <person name="Kikawada T."/>
            <person name="Gusev O."/>
        </authorList>
    </citation>
    <scope>NUCLEOTIDE SEQUENCE</scope>
    <source>
        <strain evidence="9">NIAS01</strain>
        <tissue evidence="9">Whole body or cell culture</tissue>
    </source>
</reference>
<dbReference type="PANTHER" id="PTHR42643:SF30">
    <property type="entry name" value="IONOTROPIC RECEPTOR 40A-RELATED"/>
    <property type="match status" value="1"/>
</dbReference>
<keyword evidence="4 8" id="KW-1133">Transmembrane helix</keyword>
<sequence>MSFLMLFGEPLWFVEEYKAFEKNVEKFYEIFAKTDFKFQVLTNEILSMTAKKANFTLHYTVTDIHKNKALTGINNPAYNALGSMFGISQLRLPQESSNRIALLLFIWFWLIFRTCYQSKLFEFMTTDMRKPMPTSINDLSEMNYTIVLVEGAEKYERAKKEIINERNSPNILKVTYEDFESFYQSALNVHPKFKSAFLVSNFHHAVLNSTFKNSLTIMSNEKLSKSVGYAVTKNMFLFNHLNFIISQLIPTGIAKNQDNYGLWFNFRPFDIEIVDPRRILSLTDLEFGFFLWLFSLSLPITCFLCEILAGIFKKIKSNTKNLILLKIFTSVSKKIIEKHQIQ</sequence>
<evidence type="ECO:0000256" key="4">
    <source>
        <dbReference type="ARBA" id="ARBA00022989"/>
    </source>
</evidence>
<organism evidence="9 10">
    <name type="scientific">Polypedilum vanderplanki</name>
    <name type="common">Sleeping chironomid midge</name>
    <dbReference type="NCBI Taxonomy" id="319348"/>
    <lineage>
        <taxon>Eukaryota</taxon>
        <taxon>Metazoa</taxon>
        <taxon>Ecdysozoa</taxon>
        <taxon>Arthropoda</taxon>
        <taxon>Hexapoda</taxon>
        <taxon>Insecta</taxon>
        <taxon>Pterygota</taxon>
        <taxon>Neoptera</taxon>
        <taxon>Endopterygota</taxon>
        <taxon>Diptera</taxon>
        <taxon>Nematocera</taxon>
        <taxon>Chironomoidea</taxon>
        <taxon>Chironomidae</taxon>
        <taxon>Chironominae</taxon>
        <taxon>Polypedilum</taxon>
        <taxon>Polypedilum</taxon>
    </lineage>
</organism>
<keyword evidence="10" id="KW-1185">Reference proteome</keyword>
<name>A0A9J6BCU2_POLVA</name>
<evidence type="ECO:0000313" key="9">
    <source>
        <dbReference type="EMBL" id="KAG5667697.1"/>
    </source>
</evidence>
<feature type="transmembrane region" description="Helical" evidence="8">
    <location>
        <begin position="289"/>
        <end position="312"/>
    </location>
</feature>
<evidence type="ECO:0000256" key="8">
    <source>
        <dbReference type="SAM" id="Phobius"/>
    </source>
</evidence>
<keyword evidence="7" id="KW-0325">Glycoprotein</keyword>
<dbReference type="Proteomes" id="UP001107558">
    <property type="component" value="Chromosome 4"/>
</dbReference>